<keyword evidence="1" id="KW-0472">Membrane</keyword>
<proteinExistence type="predicted"/>
<reference evidence="2 5" key="2">
    <citation type="submission" date="2021-01" db="EMBL/GenBank/DDBJ databases">
        <title>Whole genome shotgun sequence of Actinoplanes lobatus NBRC 12513.</title>
        <authorList>
            <person name="Komaki H."/>
            <person name="Tamura T."/>
        </authorList>
    </citation>
    <scope>NUCLEOTIDE SEQUENCE [LARGE SCALE GENOMIC DNA]</scope>
    <source>
        <strain evidence="2 5">NBRC 12513</strain>
    </source>
</reference>
<feature type="transmembrane region" description="Helical" evidence="1">
    <location>
        <begin position="115"/>
        <end position="135"/>
    </location>
</feature>
<dbReference type="Proteomes" id="UP000590511">
    <property type="component" value="Unassembled WGS sequence"/>
</dbReference>
<evidence type="ECO:0000313" key="5">
    <source>
        <dbReference type="Proteomes" id="UP000631312"/>
    </source>
</evidence>
<accession>A0A7W7MKE5</accession>
<dbReference type="AlphaFoldDB" id="A0A7W7MKE5"/>
<comment type="caution">
    <text evidence="3">The sequence shown here is derived from an EMBL/GenBank/DDBJ whole genome shotgun (WGS) entry which is preliminary data.</text>
</comment>
<protein>
    <submittedName>
        <fullName evidence="3">Uncharacterized protein</fullName>
    </submittedName>
</protein>
<feature type="transmembrane region" description="Helical" evidence="1">
    <location>
        <begin position="37"/>
        <end position="56"/>
    </location>
</feature>
<dbReference type="EMBL" id="BOMP01000034">
    <property type="protein sequence ID" value="GIE39592.1"/>
    <property type="molecule type" value="Genomic_DNA"/>
</dbReference>
<gene>
    <name evidence="2" type="ORF">Alo02nite_24900</name>
    <name evidence="3" type="ORF">BJ964_007146</name>
</gene>
<organism evidence="3 4">
    <name type="scientific">Actinoplanes lobatus</name>
    <dbReference type="NCBI Taxonomy" id="113568"/>
    <lineage>
        <taxon>Bacteria</taxon>
        <taxon>Bacillati</taxon>
        <taxon>Actinomycetota</taxon>
        <taxon>Actinomycetes</taxon>
        <taxon>Micromonosporales</taxon>
        <taxon>Micromonosporaceae</taxon>
        <taxon>Actinoplanes</taxon>
    </lineage>
</organism>
<reference evidence="3 4" key="1">
    <citation type="submission" date="2020-08" db="EMBL/GenBank/DDBJ databases">
        <title>Sequencing the genomes of 1000 actinobacteria strains.</title>
        <authorList>
            <person name="Klenk H.-P."/>
        </authorList>
    </citation>
    <scope>NUCLEOTIDE SEQUENCE [LARGE SCALE GENOMIC DNA]</scope>
    <source>
        <strain evidence="3 4">DSM 43150</strain>
    </source>
</reference>
<evidence type="ECO:0000313" key="3">
    <source>
        <dbReference type="EMBL" id="MBB4752985.1"/>
    </source>
</evidence>
<dbReference type="EMBL" id="JACHNC010000001">
    <property type="protein sequence ID" value="MBB4752985.1"/>
    <property type="molecule type" value="Genomic_DNA"/>
</dbReference>
<dbReference type="RefSeq" id="WP_188124733.1">
    <property type="nucleotide sequence ID" value="NZ_BOMP01000034.1"/>
</dbReference>
<keyword evidence="1" id="KW-1133">Transmembrane helix</keyword>
<keyword evidence="1" id="KW-0812">Transmembrane</keyword>
<evidence type="ECO:0000256" key="1">
    <source>
        <dbReference type="SAM" id="Phobius"/>
    </source>
</evidence>
<name>A0A7W7MKE5_9ACTN</name>
<dbReference type="Proteomes" id="UP000631312">
    <property type="component" value="Unassembled WGS sequence"/>
</dbReference>
<feature type="transmembrane region" description="Helical" evidence="1">
    <location>
        <begin position="141"/>
        <end position="169"/>
    </location>
</feature>
<sequence length="192" mass="20544">MTRAALLLGPLAMTAYGITRIIGRLDDQYGPGADWQLAHLFGLAGMLLFIPIIWHLRAHTRPGPLRETVTAATLLGLTASIIQFSADITQAAIAADRTELVTLQHGFTDLPGIQLAIYDIGPQLFFIGIVILAALTKPLPWWSPVLLLTAVLLAAVDLNLLPLTGLLMLAALHPLTRRRPVGSAATPAPATR</sequence>
<keyword evidence="5" id="KW-1185">Reference proteome</keyword>
<evidence type="ECO:0000313" key="2">
    <source>
        <dbReference type="EMBL" id="GIE39592.1"/>
    </source>
</evidence>
<evidence type="ECO:0000313" key="4">
    <source>
        <dbReference type="Proteomes" id="UP000590511"/>
    </source>
</evidence>